<reference evidence="2 3" key="1">
    <citation type="submission" date="2017-12" db="EMBL/GenBank/DDBJ databases">
        <title>Genome sequence of the mycotoxigenic crop pathogen Fusarium proliferatum, strain ITEM 2341 from Date Palm.</title>
        <authorList>
            <person name="Almiman B.F."/>
            <person name="Shittu T.A."/>
            <person name="Muthumeenakshi S."/>
            <person name="Baroncelli R."/>
            <person name="Sreenivasaprasada S."/>
        </authorList>
    </citation>
    <scope>NUCLEOTIDE SEQUENCE [LARGE SCALE GENOMIC DNA]</scope>
    <source>
        <strain evidence="2 3">ITEM 2341</strain>
    </source>
</reference>
<sequence length="330" mass="34958">MTLLIIDSDQRKLLQSFTPPASQPDTASLHDKEAHSALGKSRDTAICIPSDVDSDTEDEDDASQELDGSQSYATRTSTLDYLDLTATEYGATESEATIGANTASAVSPTQADAAPAWPNEPNESHLADAGLGQQSCGMNHLLVGNTSTKCQDINFATPPTSPESQPYPVAADGKQLRPEPAGQQSNMMVDAVSDYDVCHSSQGHRDSPSTGAHSPQTASPIEVVQASLQENEIPADNSCDDAIPEVRIPSPAKSSDEPCQGQALDDTSSASTHVESEATEVGSSSDTEMSSTSLSLRRFRNKSSQLRSFGLLSRSVRMALVSASFGCCWW</sequence>
<name>A0A365MW89_GIBIN</name>
<feature type="compositionally biased region" description="Acidic residues" evidence="1">
    <location>
        <begin position="52"/>
        <end position="64"/>
    </location>
</feature>
<feature type="compositionally biased region" description="Low complexity" evidence="1">
    <location>
        <begin position="283"/>
        <end position="295"/>
    </location>
</feature>
<comment type="caution">
    <text evidence="2">The sequence shown here is derived from an EMBL/GenBank/DDBJ whole genome shotgun (WGS) entry which is preliminary data.</text>
</comment>
<feature type="compositionally biased region" description="Polar residues" evidence="1">
    <location>
        <begin position="208"/>
        <end position="217"/>
    </location>
</feature>
<dbReference type="AlphaFoldDB" id="A0A365MW89"/>
<feature type="region of interest" description="Disordered" evidence="1">
    <location>
        <begin position="198"/>
        <end position="217"/>
    </location>
</feature>
<evidence type="ECO:0000313" key="3">
    <source>
        <dbReference type="Proteomes" id="UP000251714"/>
    </source>
</evidence>
<proteinExistence type="predicted"/>
<protein>
    <submittedName>
        <fullName evidence="2">Uncharacterized protein</fullName>
    </submittedName>
</protein>
<evidence type="ECO:0000256" key="1">
    <source>
        <dbReference type="SAM" id="MobiDB-lite"/>
    </source>
</evidence>
<feature type="region of interest" description="Disordered" evidence="1">
    <location>
        <begin position="102"/>
        <end position="131"/>
    </location>
</feature>
<feature type="region of interest" description="Disordered" evidence="1">
    <location>
        <begin position="16"/>
        <end position="69"/>
    </location>
</feature>
<organism evidence="2 3">
    <name type="scientific">Gibberella intermedia</name>
    <name type="common">Bulb rot disease fungus</name>
    <name type="synonym">Fusarium proliferatum</name>
    <dbReference type="NCBI Taxonomy" id="948311"/>
    <lineage>
        <taxon>Eukaryota</taxon>
        <taxon>Fungi</taxon>
        <taxon>Dikarya</taxon>
        <taxon>Ascomycota</taxon>
        <taxon>Pezizomycotina</taxon>
        <taxon>Sordariomycetes</taxon>
        <taxon>Hypocreomycetidae</taxon>
        <taxon>Hypocreales</taxon>
        <taxon>Nectriaceae</taxon>
        <taxon>Fusarium</taxon>
        <taxon>Fusarium fujikuroi species complex</taxon>
    </lineage>
</organism>
<gene>
    <name evidence="2" type="ORF">FPRO05_14085</name>
</gene>
<accession>A0A365MW89</accession>
<feature type="compositionally biased region" description="Polar residues" evidence="1">
    <location>
        <begin position="16"/>
        <end position="26"/>
    </location>
</feature>
<dbReference type="Proteomes" id="UP000251714">
    <property type="component" value="Unassembled WGS sequence"/>
</dbReference>
<feature type="compositionally biased region" description="Basic and acidic residues" evidence="1">
    <location>
        <begin position="28"/>
        <end position="43"/>
    </location>
</feature>
<evidence type="ECO:0000313" key="2">
    <source>
        <dbReference type="EMBL" id="RBA12809.1"/>
    </source>
</evidence>
<dbReference type="EMBL" id="PKMI01000037">
    <property type="protein sequence ID" value="RBA12809.1"/>
    <property type="molecule type" value="Genomic_DNA"/>
</dbReference>
<feature type="region of interest" description="Disordered" evidence="1">
    <location>
        <begin position="156"/>
        <end position="184"/>
    </location>
</feature>
<feature type="region of interest" description="Disordered" evidence="1">
    <location>
        <begin position="234"/>
        <end position="295"/>
    </location>
</feature>